<keyword evidence="3" id="KW-1185">Reference proteome</keyword>
<keyword evidence="1" id="KW-0812">Transmembrane</keyword>
<protein>
    <recommendedName>
        <fullName evidence="4">ABC transporter permease</fullName>
    </recommendedName>
</protein>
<accession>A0ABW2K0H8</accession>
<keyword evidence="1" id="KW-1133">Transmembrane helix</keyword>
<feature type="transmembrane region" description="Helical" evidence="1">
    <location>
        <begin position="293"/>
        <end position="310"/>
    </location>
</feature>
<reference evidence="3" key="1">
    <citation type="journal article" date="2019" name="Int. J. Syst. Evol. Microbiol.">
        <title>The Global Catalogue of Microorganisms (GCM) 10K type strain sequencing project: providing services to taxonomists for standard genome sequencing and annotation.</title>
        <authorList>
            <consortium name="The Broad Institute Genomics Platform"/>
            <consortium name="The Broad Institute Genome Sequencing Center for Infectious Disease"/>
            <person name="Wu L."/>
            <person name="Ma J."/>
        </authorList>
    </citation>
    <scope>NUCLEOTIDE SEQUENCE [LARGE SCALE GENOMIC DNA]</scope>
    <source>
        <strain evidence="3">CCUG 73951</strain>
    </source>
</reference>
<dbReference type="EMBL" id="JBHTBY010000001">
    <property type="protein sequence ID" value="MFC7319670.1"/>
    <property type="molecule type" value="Genomic_DNA"/>
</dbReference>
<feature type="transmembrane region" description="Helical" evidence="1">
    <location>
        <begin position="361"/>
        <end position="382"/>
    </location>
</feature>
<feature type="transmembrane region" description="Helical" evidence="1">
    <location>
        <begin position="122"/>
        <end position="140"/>
    </location>
</feature>
<gene>
    <name evidence="2" type="ORF">ACFQMN_02060</name>
</gene>
<feature type="transmembrane region" description="Helical" evidence="1">
    <location>
        <begin position="72"/>
        <end position="94"/>
    </location>
</feature>
<evidence type="ECO:0000256" key="1">
    <source>
        <dbReference type="SAM" id="Phobius"/>
    </source>
</evidence>
<feature type="transmembrane region" description="Helical" evidence="1">
    <location>
        <begin position="28"/>
        <end position="52"/>
    </location>
</feature>
<feature type="transmembrane region" description="Helical" evidence="1">
    <location>
        <begin position="146"/>
        <end position="162"/>
    </location>
</feature>
<feature type="transmembrane region" description="Helical" evidence="1">
    <location>
        <begin position="174"/>
        <end position="194"/>
    </location>
</feature>
<organism evidence="2 3">
    <name type="scientific">Halobacillus campisalis</name>
    <dbReference type="NCBI Taxonomy" id="435909"/>
    <lineage>
        <taxon>Bacteria</taxon>
        <taxon>Bacillati</taxon>
        <taxon>Bacillota</taxon>
        <taxon>Bacilli</taxon>
        <taxon>Bacillales</taxon>
        <taxon>Bacillaceae</taxon>
        <taxon>Halobacillus</taxon>
    </lineage>
</organism>
<dbReference type="RefSeq" id="WP_289215456.1">
    <property type="nucleotide sequence ID" value="NZ_JAPVRC010000003.1"/>
</dbReference>
<proteinExistence type="predicted"/>
<evidence type="ECO:0008006" key="4">
    <source>
        <dbReference type="Google" id="ProtNLM"/>
    </source>
</evidence>
<evidence type="ECO:0000313" key="2">
    <source>
        <dbReference type="EMBL" id="MFC7319670.1"/>
    </source>
</evidence>
<evidence type="ECO:0000313" key="3">
    <source>
        <dbReference type="Proteomes" id="UP001596494"/>
    </source>
</evidence>
<comment type="caution">
    <text evidence="2">The sequence shown here is derived from an EMBL/GenBank/DDBJ whole genome shotgun (WGS) entry which is preliminary data.</text>
</comment>
<sequence>MSFATWEVYRWVRKLRAKKKRSLYKQGFHLISDVTVLIYFAIFGVLFLFILADWMESFTPVVENWQGDLEEWMWILPFIVLIRACFQSFVYSGIPFTTSELKLTMLPHERSHLLSHLAMDRAVRQTTAIFAITLLIGGVTPLSYSFLFKVFLLYSLFLILSITVQWKLHSLNKWWKLLAVFGSAALLGALRNIYPEWNGWILSLILGSVLFGLNVYLIPRMMQNVDWDRVVEVNDARVWNVKFIGQLTKVDIKPPKRYGLLRTYMRSKRSKQRFKNIHQLYHRLWRHYLHHQFTYVWKTIAVCGVIIGVLPFQSEWILYVSVPIGIFVYIEMASSLFGDQFKEQPLLGVLPIEEKGWRDTFYSWALSGMAVLFLIFFLTVLVLNGFNLGVIFQLIGVIVWSTLDLRSRLIERMNDLQRKGFKHKEMLRLTGYVFLGACLYFPLAAAGIMLLIFTIYVGKLPFLRSML</sequence>
<feature type="transmembrane region" description="Helical" evidence="1">
    <location>
        <begin position="388"/>
        <end position="405"/>
    </location>
</feature>
<feature type="transmembrane region" description="Helical" evidence="1">
    <location>
        <begin position="316"/>
        <end position="337"/>
    </location>
</feature>
<dbReference type="Proteomes" id="UP001596494">
    <property type="component" value="Unassembled WGS sequence"/>
</dbReference>
<name>A0ABW2K0H8_9BACI</name>
<keyword evidence="1" id="KW-0472">Membrane</keyword>
<feature type="transmembrane region" description="Helical" evidence="1">
    <location>
        <begin position="426"/>
        <end position="457"/>
    </location>
</feature>
<feature type="transmembrane region" description="Helical" evidence="1">
    <location>
        <begin position="200"/>
        <end position="219"/>
    </location>
</feature>